<sequence length="344" mass="38613">MAIRFNRKVYDKILAEFEPISKSLISNLQSVVSPTSAITNLKTLADRVALAEHLDMVKADTYKPLFPINGITENMFIVSACRGKVYIFYNPTSTSDNVTEVFIYDPFTNTVGGLKNKNISPPYSRLPTMGAIDDFVFTYEENIYYKGADSTTGNTVIYKFDTGYETSEVFTTLNVSIKNTRVFNNGSDAYICYTPGPGIRRMYKLNMVTKTLTLIKDFGFTNTSNVTIGHFYNGNIYLLESSVDQSNYVLYKYNPVTGTSTNAKTIPKATSSSTMEGIGVGKYIYIFSHIMGTMTILNLDTYTIEEQGIDYNLGGGLTPKVCMNRNRIYVYDNPWLGIVYPRLK</sequence>
<evidence type="ECO:0008006" key="4">
    <source>
        <dbReference type="Google" id="ProtNLM"/>
    </source>
</evidence>
<organism evidence="2 3">
    <name type="scientific">Peptostreptococcus equinus</name>
    <dbReference type="NCBI Taxonomy" id="3003601"/>
    <lineage>
        <taxon>Bacteria</taxon>
        <taxon>Bacillati</taxon>
        <taxon>Bacillota</taxon>
        <taxon>Clostridia</taxon>
        <taxon>Peptostreptococcales</taxon>
        <taxon>Peptostreptococcaceae</taxon>
        <taxon>Peptostreptococcus</taxon>
    </lineage>
</organism>
<evidence type="ECO:0000313" key="3">
    <source>
        <dbReference type="Proteomes" id="UP001164187"/>
    </source>
</evidence>
<evidence type="ECO:0000313" key="1">
    <source>
        <dbReference type="EMBL" id="WAW14609.1"/>
    </source>
</evidence>
<reference evidence="2" key="1">
    <citation type="submission" date="2022-12" db="EMBL/GenBank/DDBJ databases">
        <title>Peptostreptococcus.</title>
        <authorList>
            <person name="Lee S.H."/>
        </authorList>
    </citation>
    <scope>NUCLEOTIDE SEQUENCE</scope>
    <source>
        <strain evidence="2">CBA3647</strain>
    </source>
</reference>
<proteinExistence type="predicted"/>
<dbReference type="InterPro" id="IPR015915">
    <property type="entry name" value="Kelch-typ_b-propeller"/>
</dbReference>
<accession>A0ABY7JTJ6</accession>
<keyword evidence="3" id="KW-1185">Reference proteome</keyword>
<dbReference type="Proteomes" id="UP001164187">
    <property type="component" value="Chromosome"/>
</dbReference>
<name>A0ABY7JTJ6_9FIRM</name>
<protein>
    <recommendedName>
        <fullName evidence="4">DUF5050 domain-containing protein</fullName>
    </recommendedName>
</protein>
<dbReference type="EMBL" id="CP114052">
    <property type="protein sequence ID" value="WAW15300.1"/>
    <property type="molecule type" value="Genomic_DNA"/>
</dbReference>
<gene>
    <name evidence="2" type="ORF">O0R46_02275</name>
    <name evidence="1" type="ORF">O0R46_08400</name>
</gene>
<dbReference type="EMBL" id="CP114052">
    <property type="protein sequence ID" value="WAW14609.1"/>
    <property type="molecule type" value="Genomic_DNA"/>
</dbReference>
<dbReference type="RefSeq" id="WP_269311306.1">
    <property type="nucleotide sequence ID" value="NZ_CP114052.1"/>
</dbReference>
<dbReference type="Gene3D" id="2.120.10.80">
    <property type="entry name" value="Kelch-type beta propeller"/>
    <property type="match status" value="1"/>
</dbReference>
<evidence type="ECO:0000313" key="2">
    <source>
        <dbReference type="EMBL" id="WAW15300.1"/>
    </source>
</evidence>
<dbReference type="SUPFAM" id="SSF50965">
    <property type="entry name" value="Galactose oxidase, central domain"/>
    <property type="match status" value="1"/>
</dbReference>
<dbReference type="InterPro" id="IPR011043">
    <property type="entry name" value="Gal_Oxase/kelch_b-propeller"/>
</dbReference>